<comment type="caution">
    <text evidence="4">The sequence shown here is derived from an EMBL/GenBank/DDBJ whole genome shotgun (WGS) entry which is preliminary data.</text>
</comment>
<dbReference type="SUPFAM" id="SSF53448">
    <property type="entry name" value="Nucleotide-diphospho-sugar transferases"/>
    <property type="match status" value="1"/>
</dbReference>
<evidence type="ECO:0000259" key="3">
    <source>
        <dbReference type="Pfam" id="PF02836"/>
    </source>
</evidence>
<keyword evidence="4" id="KW-0808">Transferase</keyword>
<keyword evidence="1" id="KW-0472">Membrane</keyword>
<dbReference type="Gene3D" id="3.90.550.10">
    <property type="entry name" value="Spore Coat Polysaccharide Biosynthesis Protein SpsA, Chain A"/>
    <property type="match status" value="1"/>
</dbReference>
<protein>
    <submittedName>
        <fullName evidence="4">Glycosyltransferase</fullName>
    </submittedName>
</protein>
<evidence type="ECO:0000256" key="1">
    <source>
        <dbReference type="SAM" id="Phobius"/>
    </source>
</evidence>
<dbReference type="Gene3D" id="3.20.20.80">
    <property type="entry name" value="Glycosidases"/>
    <property type="match status" value="1"/>
</dbReference>
<dbReference type="GO" id="GO:0005975">
    <property type="term" value="P:carbohydrate metabolic process"/>
    <property type="evidence" value="ECO:0007669"/>
    <property type="project" value="InterPro"/>
</dbReference>
<dbReference type="EMBL" id="VTOW01000001">
    <property type="protein sequence ID" value="NKE70111.1"/>
    <property type="molecule type" value="Genomic_DNA"/>
</dbReference>
<dbReference type="PANTHER" id="PTHR43685:SF3">
    <property type="entry name" value="SLR2126 PROTEIN"/>
    <property type="match status" value="1"/>
</dbReference>
<sequence length="862" mass="95693">MPEIKTFHPPKTGAQIAHRIVPADSRFQRPTIKGKFLYVGDEKWSLRGVTYGTFRPQGPRQEEYSPDRAEADFALMAANGINAVRTYTVPPRWLLDSALRHGLRVMVGLPWEQHVAFLDEFDRPTQIEKRLRSGVAGCAGHPALLCYSIGNEIPAPIVRWHGPARVERYLERLYLAAREEDPGALVTYVNYPTTEYLQLPFLDLVCFNVYLESQTALDAYLARLQNIAGERPLIMAEIGLDSRRNGEENQARTLDWQIRTTFAAGCAGAFIFSWTDEWHRGGYEIEDWDFGLTTRERKPKQALAAVGKAFAEIPFPPDLPWPMISVVVCSYNGAGTIRDCFEGLLRLDYPSFEVIVVDDGSTDETAAITKEFGFQLIRTENRGLASARNTGLAAAQGEIVAYIDDDAYPDPHWLTYLASTFMRTTHVGVGGPNLPPPGDGPIAECVANAPGGPVHVLLSDQEAEHIPGCNMAFRKSALLEVGGCDPQFRAAGDDVDLCWRLQQRGGTLGFSPAAMVWHHRRNSVVRYWKQQQGYGKAEALLARKWPEKYNAAGHLTWAGRLYGRGWTAPLGRWRARIYHGTWGSAPFQSLYEPHPTTLASLPLMPEWFFLIFFLGGLSLLSPLWSPLRAAIPLFLLAVGIPILQAWLSAGRALFHGAPRGATRLKLRTITASLHLMQPLARLIGRLRHGLSPWRRPDDGGSQVGKEAGGRDGWLLPFRRKAVSWSETWKSAESRLGALEAALKESGATPHLRCGGDFDRWDLELRGGLLGTARLQMVIEEHGGGRQLVRYRLQPGIRSEGGILLILALLLSAAAAGDGAWIPAGLFGAATLFLFWRTIREWGRGLSAFLAAIERTEEERCSR</sequence>
<dbReference type="GO" id="GO:0004553">
    <property type="term" value="F:hydrolase activity, hydrolyzing O-glycosyl compounds"/>
    <property type="evidence" value="ECO:0007669"/>
    <property type="project" value="InterPro"/>
</dbReference>
<name>A0A7X6DMT2_9BACT</name>
<dbReference type="SUPFAM" id="SSF51445">
    <property type="entry name" value="(Trans)glycosidases"/>
    <property type="match status" value="1"/>
</dbReference>
<dbReference type="InterPro" id="IPR029044">
    <property type="entry name" value="Nucleotide-diphossugar_trans"/>
</dbReference>
<dbReference type="Pfam" id="PF00535">
    <property type="entry name" value="Glycos_transf_2"/>
    <property type="match status" value="1"/>
</dbReference>
<evidence type="ECO:0000259" key="2">
    <source>
        <dbReference type="Pfam" id="PF00535"/>
    </source>
</evidence>
<dbReference type="InterPro" id="IPR017853">
    <property type="entry name" value="GH"/>
</dbReference>
<dbReference type="InterPro" id="IPR006103">
    <property type="entry name" value="Glyco_hydro_2_cat"/>
</dbReference>
<dbReference type="PANTHER" id="PTHR43685">
    <property type="entry name" value="GLYCOSYLTRANSFERASE"/>
    <property type="match status" value="1"/>
</dbReference>
<keyword evidence="1" id="KW-0812">Transmembrane</keyword>
<feature type="domain" description="Glycosyltransferase 2-like" evidence="2">
    <location>
        <begin position="325"/>
        <end position="478"/>
    </location>
</feature>
<dbReference type="AlphaFoldDB" id="A0A7X6DMT2"/>
<proteinExistence type="predicted"/>
<feature type="transmembrane region" description="Helical" evidence="1">
    <location>
        <begin position="819"/>
        <end position="838"/>
    </location>
</feature>
<feature type="transmembrane region" description="Helical" evidence="1">
    <location>
        <begin position="630"/>
        <end position="654"/>
    </location>
</feature>
<keyword evidence="1" id="KW-1133">Transmembrane helix</keyword>
<dbReference type="InterPro" id="IPR050834">
    <property type="entry name" value="Glycosyltransf_2"/>
</dbReference>
<gene>
    <name evidence="4" type="ORF">MNODULE_05060</name>
</gene>
<organism evidence="4 5">
    <name type="scientific">Candidatus Manganitrophus noduliformans</name>
    <dbReference type="NCBI Taxonomy" id="2606439"/>
    <lineage>
        <taxon>Bacteria</taxon>
        <taxon>Pseudomonadati</taxon>
        <taxon>Nitrospirota</taxon>
        <taxon>Nitrospiria</taxon>
        <taxon>Candidatus Troglogloeales</taxon>
        <taxon>Candidatus Manganitrophaceae</taxon>
        <taxon>Candidatus Manganitrophus</taxon>
    </lineage>
</organism>
<reference evidence="4 5" key="1">
    <citation type="journal article" date="2020" name="Nature">
        <title>Bacterial chemolithoautotrophy via manganese oxidation.</title>
        <authorList>
            <person name="Yu H."/>
            <person name="Leadbetter J.R."/>
        </authorList>
    </citation>
    <scope>NUCLEOTIDE SEQUENCE [LARGE SCALE GENOMIC DNA]</scope>
    <source>
        <strain evidence="4 5">Mn-1</strain>
    </source>
</reference>
<feature type="domain" description="Glycoside hydrolase family 2 catalytic" evidence="3">
    <location>
        <begin position="65"/>
        <end position="244"/>
    </location>
</feature>
<evidence type="ECO:0000313" key="4">
    <source>
        <dbReference type="EMBL" id="NKE70111.1"/>
    </source>
</evidence>
<feature type="transmembrane region" description="Helical" evidence="1">
    <location>
        <begin position="607"/>
        <end position="624"/>
    </location>
</feature>
<dbReference type="Proteomes" id="UP000534783">
    <property type="component" value="Unassembled WGS sequence"/>
</dbReference>
<dbReference type="GO" id="GO:0016740">
    <property type="term" value="F:transferase activity"/>
    <property type="evidence" value="ECO:0007669"/>
    <property type="project" value="UniProtKB-KW"/>
</dbReference>
<evidence type="ECO:0000313" key="5">
    <source>
        <dbReference type="Proteomes" id="UP000534783"/>
    </source>
</evidence>
<accession>A0A7X6DMT2</accession>
<dbReference type="Pfam" id="PF02836">
    <property type="entry name" value="Glyco_hydro_2_C"/>
    <property type="match status" value="1"/>
</dbReference>
<keyword evidence="5" id="KW-1185">Reference proteome</keyword>
<dbReference type="InterPro" id="IPR001173">
    <property type="entry name" value="Glyco_trans_2-like"/>
</dbReference>